<feature type="transmembrane region" description="Helical" evidence="1">
    <location>
        <begin position="12"/>
        <end position="34"/>
    </location>
</feature>
<reference evidence="2 3" key="1">
    <citation type="submission" date="2018-02" db="EMBL/GenBank/DDBJ databases">
        <title>Metagenomics reveals mixed infection of spiroplasma and phytoplasma in chicory.</title>
        <authorList>
            <person name="Polano C."/>
            <person name="Moruzzi S."/>
            <person name="Ermacora P."/>
            <person name="Ferrini F."/>
            <person name="Martini M."/>
            <person name="Firrao G."/>
        </authorList>
    </citation>
    <scope>NUCLEOTIDE SEQUENCE [LARGE SCALE GENOMIC DNA]</scope>
    <source>
        <strain evidence="2 3">ChiP</strain>
    </source>
</reference>
<name>A0A2S8NV08_9MOLU</name>
<feature type="transmembrane region" description="Helical" evidence="1">
    <location>
        <begin position="71"/>
        <end position="92"/>
    </location>
</feature>
<dbReference type="Proteomes" id="UP000238672">
    <property type="component" value="Unassembled WGS sequence"/>
</dbReference>
<keyword evidence="3" id="KW-1185">Reference proteome</keyword>
<feature type="transmembrane region" description="Helical" evidence="1">
    <location>
        <begin position="46"/>
        <end position="64"/>
    </location>
</feature>
<sequence length="101" mass="11475">MKKVSSLVKMGCLICLIILIPVSIQRLILLKSLINEGFNDFNDFDFYLQAILSFLPIYLYIRVFQGKASNLVRILLGILGLLFLLIPGLFILSGEYGEYEN</sequence>
<keyword evidence="1" id="KW-0812">Transmembrane</keyword>
<evidence type="ECO:0000313" key="2">
    <source>
        <dbReference type="EMBL" id="PQP79820.1"/>
    </source>
</evidence>
<evidence type="ECO:0000313" key="3">
    <source>
        <dbReference type="Proteomes" id="UP000238672"/>
    </source>
</evidence>
<dbReference type="EMBL" id="PUUG01000016">
    <property type="protein sequence ID" value="PQP79820.1"/>
    <property type="molecule type" value="Genomic_DNA"/>
</dbReference>
<comment type="caution">
    <text evidence="2">The sequence shown here is derived from an EMBL/GenBank/DDBJ whole genome shotgun (WGS) entry which is preliminary data.</text>
</comment>
<accession>A0A2S8NV08</accession>
<gene>
    <name evidence="2" type="ORF">C6B37_00900</name>
</gene>
<keyword evidence="1" id="KW-0472">Membrane</keyword>
<proteinExistence type="predicted"/>
<keyword evidence="1" id="KW-1133">Transmembrane helix</keyword>
<evidence type="ECO:0000256" key="1">
    <source>
        <dbReference type="SAM" id="Phobius"/>
    </source>
</evidence>
<organism evidence="2 3">
    <name type="scientific">Candidatus Phytoplasma phoenicium</name>
    <dbReference type="NCBI Taxonomy" id="198422"/>
    <lineage>
        <taxon>Bacteria</taxon>
        <taxon>Bacillati</taxon>
        <taxon>Mycoplasmatota</taxon>
        <taxon>Mollicutes</taxon>
        <taxon>Acholeplasmatales</taxon>
        <taxon>Acholeplasmataceae</taxon>
        <taxon>Candidatus Phytoplasma</taxon>
        <taxon>16SrIX (Pigeon pea witches'-broom group)</taxon>
    </lineage>
</organism>
<protein>
    <submittedName>
        <fullName evidence="2">Uncharacterized protein</fullName>
    </submittedName>
</protein>
<dbReference type="AlphaFoldDB" id="A0A2S8NV08"/>